<dbReference type="SUPFAM" id="SSF49373">
    <property type="entry name" value="Invasin/intimin cell-adhesion fragments"/>
    <property type="match status" value="1"/>
</dbReference>
<sequence>MLLRSRITALMLCTLMVFSATFSLALPQARADTVNDAAKQLAQVYDQVALDPDGESDVASAKAKLAKLSRDPNSDPWPDVFDILLTNQVIAKLGGEAEAKNKIIDFVCDLANVQYSTKPGDLRKNVENFREQHASTVTALFGNDFTIDDLYDYLLAAKGEIPNVITNDVANLIALASGDYGQIRNAAEGWTRDALTRAAGGQYGIFVDKLSALGWSIDKLIEAKDLISSEVDPGYAGEIALMKAGVRSETYFLKEGKEWDHNINLKAGDTMPLKLSVLGFSQAGYVLHWQIDDTGVATVDDSTKTLTGVTKGKTTLRAYLNNPDTDWVYQETVHVTGGSAHGPSME</sequence>
<keyword evidence="4" id="KW-1185">Reference proteome</keyword>
<dbReference type="Pfam" id="PF02368">
    <property type="entry name" value="Big_2"/>
    <property type="match status" value="1"/>
</dbReference>
<dbReference type="InterPro" id="IPR008964">
    <property type="entry name" value="Invasin/intimin_cell_adhesion"/>
</dbReference>
<keyword evidence="1" id="KW-0732">Signal</keyword>
<dbReference type="Gene3D" id="2.60.40.1080">
    <property type="match status" value="1"/>
</dbReference>
<reference evidence="4" key="1">
    <citation type="submission" date="2016-10" db="EMBL/GenBank/DDBJ databases">
        <authorList>
            <person name="Varghese N."/>
            <person name="Submissions S."/>
        </authorList>
    </citation>
    <scope>NUCLEOTIDE SEQUENCE [LARGE SCALE GENOMIC DNA]</scope>
    <source>
        <strain evidence="4">DSM 17038</strain>
    </source>
</reference>
<feature type="signal peptide" evidence="1">
    <location>
        <begin position="1"/>
        <end position="25"/>
    </location>
</feature>
<dbReference type="InterPro" id="IPR003343">
    <property type="entry name" value="Big_2"/>
</dbReference>
<dbReference type="RefSeq" id="WP_092469360.1">
    <property type="nucleotide sequence ID" value="NZ_FOOX01000003.1"/>
</dbReference>
<gene>
    <name evidence="3" type="ORF">SAMN05660649_01016</name>
</gene>
<feature type="domain" description="BIG2" evidence="2">
    <location>
        <begin position="265"/>
        <end position="322"/>
    </location>
</feature>
<evidence type="ECO:0000313" key="4">
    <source>
        <dbReference type="Proteomes" id="UP000199337"/>
    </source>
</evidence>
<name>A0A1I2Q1R1_9FIRM</name>
<proteinExistence type="predicted"/>
<evidence type="ECO:0000313" key="3">
    <source>
        <dbReference type="EMBL" id="SFG22218.1"/>
    </source>
</evidence>
<dbReference type="Proteomes" id="UP000199337">
    <property type="component" value="Unassembled WGS sequence"/>
</dbReference>
<protein>
    <submittedName>
        <fullName evidence="3">Ig-like domain (Group 2)</fullName>
    </submittedName>
</protein>
<evidence type="ECO:0000259" key="2">
    <source>
        <dbReference type="Pfam" id="PF02368"/>
    </source>
</evidence>
<organism evidence="3 4">
    <name type="scientific">Desulfotruncus arcticus DSM 17038</name>
    <dbReference type="NCBI Taxonomy" id="1121424"/>
    <lineage>
        <taxon>Bacteria</taxon>
        <taxon>Bacillati</taxon>
        <taxon>Bacillota</taxon>
        <taxon>Clostridia</taxon>
        <taxon>Eubacteriales</taxon>
        <taxon>Desulfallaceae</taxon>
        <taxon>Desulfotruncus</taxon>
    </lineage>
</organism>
<accession>A0A1I2Q1R1</accession>
<feature type="chain" id="PRO_5038522365" evidence="1">
    <location>
        <begin position="26"/>
        <end position="346"/>
    </location>
</feature>
<evidence type="ECO:0000256" key="1">
    <source>
        <dbReference type="SAM" id="SignalP"/>
    </source>
</evidence>
<dbReference type="OrthoDB" id="1804602at2"/>
<dbReference type="EMBL" id="FOOX01000003">
    <property type="protein sequence ID" value="SFG22218.1"/>
    <property type="molecule type" value="Genomic_DNA"/>
</dbReference>
<dbReference type="STRING" id="341036.SAMN05660649_01016"/>
<dbReference type="AlphaFoldDB" id="A0A1I2Q1R1"/>